<protein>
    <submittedName>
        <fullName evidence="1">Uncharacterized protein</fullName>
    </submittedName>
</protein>
<accession>A0ACB6ZFA8</accession>
<gene>
    <name evidence="1" type="ORF">BDM02DRAFT_3116011</name>
</gene>
<keyword evidence="2" id="KW-1185">Reference proteome</keyword>
<dbReference type="Proteomes" id="UP000886501">
    <property type="component" value="Unassembled WGS sequence"/>
</dbReference>
<evidence type="ECO:0000313" key="2">
    <source>
        <dbReference type="Proteomes" id="UP000886501"/>
    </source>
</evidence>
<comment type="caution">
    <text evidence="1">The sequence shown here is derived from an EMBL/GenBank/DDBJ whole genome shotgun (WGS) entry which is preliminary data.</text>
</comment>
<reference evidence="1" key="2">
    <citation type="journal article" date="2020" name="Nat. Commun.">
        <title>Large-scale genome sequencing of mycorrhizal fungi provides insights into the early evolution of symbiotic traits.</title>
        <authorList>
            <person name="Miyauchi S."/>
            <person name="Kiss E."/>
            <person name="Kuo A."/>
            <person name="Drula E."/>
            <person name="Kohler A."/>
            <person name="Sanchez-Garcia M."/>
            <person name="Morin E."/>
            <person name="Andreopoulos B."/>
            <person name="Barry K.W."/>
            <person name="Bonito G."/>
            <person name="Buee M."/>
            <person name="Carver A."/>
            <person name="Chen C."/>
            <person name="Cichocki N."/>
            <person name="Clum A."/>
            <person name="Culley D."/>
            <person name="Crous P.W."/>
            <person name="Fauchery L."/>
            <person name="Girlanda M."/>
            <person name="Hayes R.D."/>
            <person name="Keri Z."/>
            <person name="LaButti K."/>
            <person name="Lipzen A."/>
            <person name="Lombard V."/>
            <person name="Magnuson J."/>
            <person name="Maillard F."/>
            <person name="Murat C."/>
            <person name="Nolan M."/>
            <person name="Ohm R.A."/>
            <person name="Pangilinan J."/>
            <person name="Pereira M.F."/>
            <person name="Perotto S."/>
            <person name="Peter M."/>
            <person name="Pfister S."/>
            <person name="Riley R."/>
            <person name="Sitrit Y."/>
            <person name="Stielow J.B."/>
            <person name="Szollosi G."/>
            <person name="Zifcakova L."/>
            <person name="Stursova M."/>
            <person name="Spatafora J.W."/>
            <person name="Tedersoo L."/>
            <person name="Vaario L.M."/>
            <person name="Yamada A."/>
            <person name="Yan M."/>
            <person name="Wang P."/>
            <person name="Xu J."/>
            <person name="Bruns T."/>
            <person name="Baldrian P."/>
            <person name="Vilgalys R."/>
            <person name="Dunand C."/>
            <person name="Henrissat B."/>
            <person name="Grigoriev I.V."/>
            <person name="Hibbett D."/>
            <person name="Nagy L.G."/>
            <person name="Martin F.M."/>
        </authorList>
    </citation>
    <scope>NUCLEOTIDE SEQUENCE</scope>
    <source>
        <strain evidence="1">P2</strain>
    </source>
</reference>
<organism evidence="1 2">
    <name type="scientific">Thelephora ganbajun</name>
    <name type="common">Ganba fungus</name>
    <dbReference type="NCBI Taxonomy" id="370292"/>
    <lineage>
        <taxon>Eukaryota</taxon>
        <taxon>Fungi</taxon>
        <taxon>Dikarya</taxon>
        <taxon>Basidiomycota</taxon>
        <taxon>Agaricomycotina</taxon>
        <taxon>Agaricomycetes</taxon>
        <taxon>Thelephorales</taxon>
        <taxon>Thelephoraceae</taxon>
        <taxon>Thelephora</taxon>
    </lineage>
</organism>
<evidence type="ECO:0000313" key="1">
    <source>
        <dbReference type="EMBL" id="KAF9648073.1"/>
    </source>
</evidence>
<name>A0ACB6ZFA8_THEGA</name>
<dbReference type="EMBL" id="MU118020">
    <property type="protein sequence ID" value="KAF9648073.1"/>
    <property type="molecule type" value="Genomic_DNA"/>
</dbReference>
<reference evidence="1" key="1">
    <citation type="submission" date="2019-10" db="EMBL/GenBank/DDBJ databases">
        <authorList>
            <consortium name="DOE Joint Genome Institute"/>
            <person name="Kuo A."/>
            <person name="Miyauchi S."/>
            <person name="Kiss E."/>
            <person name="Drula E."/>
            <person name="Kohler A."/>
            <person name="Sanchez-Garcia M."/>
            <person name="Andreopoulos B."/>
            <person name="Barry K.W."/>
            <person name="Bonito G."/>
            <person name="Buee M."/>
            <person name="Carver A."/>
            <person name="Chen C."/>
            <person name="Cichocki N."/>
            <person name="Clum A."/>
            <person name="Culley D."/>
            <person name="Crous P.W."/>
            <person name="Fauchery L."/>
            <person name="Girlanda M."/>
            <person name="Hayes R."/>
            <person name="Keri Z."/>
            <person name="Labutti K."/>
            <person name="Lipzen A."/>
            <person name="Lombard V."/>
            <person name="Magnuson J."/>
            <person name="Maillard F."/>
            <person name="Morin E."/>
            <person name="Murat C."/>
            <person name="Nolan M."/>
            <person name="Ohm R."/>
            <person name="Pangilinan J."/>
            <person name="Pereira M."/>
            <person name="Perotto S."/>
            <person name="Peter M."/>
            <person name="Riley R."/>
            <person name="Sitrit Y."/>
            <person name="Stielow B."/>
            <person name="Szollosi G."/>
            <person name="Zifcakova L."/>
            <person name="Stursova M."/>
            <person name="Spatafora J.W."/>
            <person name="Tedersoo L."/>
            <person name="Vaario L.-M."/>
            <person name="Yamada A."/>
            <person name="Yan M."/>
            <person name="Wang P."/>
            <person name="Xu J."/>
            <person name="Bruns T."/>
            <person name="Baldrian P."/>
            <person name="Vilgalys R."/>
            <person name="Henrissat B."/>
            <person name="Grigoriev I.V."/>
            <person name="Hibbett D."/>
            <person name="Nagy L.G."/>
            <person name="Martin F.M."/>
        </authorList>
    </citation>
    <scope>NUCLEOTIDE SEQUENCE</scope>
    <source>
        <strain evidence="1">P2</strain>
    </source>
</reference>
<sequence length="180" mass="19472">MHRRRGGKIFSLSRHIQVRTSATAIKQAVSARPSGWDIPSSRPTAPPSPLTTSTPAGLGKWAPPISKWAKPESLKPSIKAENQNKLFPRRQNPQTFLPPDRGFRPKPSASFAPPRGTPAPGKWTRPPGFISPKPAHSTPAKPSSKGTGAQNRYITSLVHTATGERARNPSKPTLGGEWEV</sequence>
<proteinExistence type="predicted"/>